<reference evidence="2" key="1">
    <citation type="submission" date="2012-11" db="EMBL/GenBank/DDBJ databases">
        <authorList>
            <person name="Lucero-Rivera Y.E."/>
            <person name="Tovar-Ramirez D."/>
        </authorList>
    </citation>
    <scope>NUCLEOTIDE SEQUENCE</scope>
    <source>
        <tissue evidence="2">Salivary gland</tissue>
    </source>
</reference>
<dbReference type="CDD" id="cd01650">
    <property type="entry name" value="RT_nLTR_like"/>
    <property type="match status" value="1"/>
</dbReference>
<name>L7ME10_RHIPC</name>
<dbReference type="AlphaFoldDB" id="L7ME10"/>
<dbReference type="InterPro" id="IPR036397">
    <property type="entry name" value="RNaseH_sf"/>
</dbReference>
<dbReference type="SUPFAM" id="SSF56672">
    <property type="entry name" value="DNA/RNA polymerases"/>
    <property type="match status" value="1"/>
</dbReference>
<dbReference type="SUPFAM" id="SSF56219">
    <property type="entry name" value="DNase I-like"/>
    <property type="match status" value="1"/>
</dbReference>
<dbReference type="GO" id="GO:0003676">
    <property type="term" value="F:nucleic acid binding"/>
    <property type="evidence" value="ECO:0007669"/>
    <property type="project" value="InterPro"/>
</dbReference>
<organism evidence="2">
    <name type="scientific">Rhipicephalus pulchellus</name>
    <name type="common">Yellow backed tick</name>
    <name type="synonym">Dermacentor pulchellus</name>
    <dbReference type="NCBI Taxonomy" id="72859"/>
    <lineage>
        <taxon>Eukaryota</taxon>
        <taxon>Metazoa</taxon>
        <taxon>Ecdysozoa</taxon>
        <taxon>Arthropoda</taxon>
        <taxon>Chelicerata</taxon>
        <taxon>Arachnida</taxon>
        <taxon>Acari</taxon>
        <taxon>Parasitiformes</taxon>
        <taxon>Ixodida</taxon>
        <taxon>Ixodoidea</taxon>
        <taxon>Ixodidae</taxon>
        <taxon>Rhipicephalinae</taxon>
        <taxon>Rhipicephalus</taxon>
        <taxon>Rhipicephalus</taxon>
    </lineage>
</organism>
<dbReference type="EMBL" id="GACK01003600">
    <property type="protein sequence ID" value="JAA61434.1"/>
    <property type="molecule type" value="mRNA"/>
</dbReference>
<dbReference type="PANTHER" id="PTHR19446">
    <property type="entry name" value="REVERSE TRANSCRIPTASES"/>
    <property type="match status" value="1"/>
</dbReference>
<accession>L7ME10</accession>
<dbReference type="PROSITE" id="PS50878">
    <property type="entry name" value="RT_POL"/>
    <property type="match status" value="1"/>
</dbReference>
<dbReference type="InterPro" id="IPR043502">
    <property type="entry name" value="DNA/RNA_pol_sf"/>
</dbReference>
<dbReference type="Pfam" id="PF00078">
    <property type="entry name" value="RVT_1"/>
    <property type="match status" value="1"/>
</dbReference>
<reference evidence="2" key="2">
    <citation type="journal article" date="2015" name="J. Proteomics">
        <title>Sexual differences in the sialomes of the zebra tick, Rhipicephalus pulchellus.</title>
        <authorList>
            <person name="Tan A.W."/>
            <person name="Francischetti I.M."/>
            <person name="Slovak M."/>
            <person name="Kini R.M."/>
            <person name="Ribeiro J.M."/>
        </authorList>
    </citation>
    <scope>NUCLEOTIDE SEQUENCE</scope>
    <source>
        <tissue evidence="2">Salivary gland</tissue>
    </source>
</reference>
<evidence type="ECO:0000313" key="2">
    <source>
        <dbReference type="EMBL" id="JAA61434.1"/>
    </source>
</evidence>
<dbReference type="InterPro" id="IPR000477">
    <property type="entry name" value="RT_dom"/>
</dbReference>
<evidence type="ECO:0000259" key="1">
    <source>
        <dbReference type="PROSITE" id="PS50878"/>
    </source>
</evidence>
<dbReference type="InterPro" id="IPR012337">
    <property type="entry name" value="RNaseH-like_sf"/>
</dbReference>
<sequence length="1063" mass="120268">TLFRKTLAITGNQAVVIGGNFNAPHGTWGYRIETQKGRNLWLDAQQEGLMLVTDPSIPTRTGTSVCADTTPDLTFTKNILDTQWTNTQHDLGSDHAILEILVRAGPRKTKGRQLKIVDWDKFRNIREEADETTGDIEEWIEKLKRDVAAATQTVPPEAQLESVDNKLLHMWEAKEGLQRRWKKQRHNRTLRRRIAKLNRDIEQYAQQLCRQQWEEKCNDMDSQIGMAKTWSILRHLLNPDGTKSAERHNINRLIQTYQGTEQDFLKEIEKTYIPQATPVTHPDYTGLANGDLDNKIGEAEVRAALQKLNTKSAPGLDGITNKTLRNLDDESITKLTEYINKSWEAGQIPHQWKTAKIVLIPKSGKRLQITNLRPISLTSCVGKLMEHVVLERITTYLEDRDALPLTMIGFRRNLSTQDAMLQLKHQIIEDPGTSTKAILGLDLKKAFDSVTHATVLERVNELGLGKRTYDYVRNFLTGRKAKIMIGDLVSEEIEMGSAGTPQGSVLSPMLFNLALIGLPAKLQEIEGLNHTIYADDITLWVSNGSDGQIEETLQTAVETVERYLEGTGLACSAEKSELLLYRPTRRGRKPGNYQKDISHRQEIQLRTADGKTIPTVDRIRILGLLIEAKGNNGETLRRLDATVAQIMRLIKRIANKHSGMKEENTIRLIQAFVISRIVYVAPYLKWQVAEKIKLDCLIRKIFKLAIGLPICTSTEKLLQLGLHNTIDELIEAQRTAQYERLSKTRTGRHILERLGVAYHTQHGVKVDIPRETRETMIIPPMPKNMHPEHNKDRRETRAKEIQKKFGNDKDAVFVDAARYKRRRGFTAAVIDSDKRIKTCATIRTTSTETAEEVAIALAVAQTNATVIVSDSQMAVRNFANGRISPEALRILLAGCQASKRDTYITWTPAHALAEDSNNGAVHDAARGLTDRAAISSAAPAPSGRDGAVDEWEWEDRMITYTDITKHYRLQRGIFPPPHPKLTKKQSVEWRQLQTRTYPNPALSHLIYPDMYETDKCKHCESRATLEHILWECRGISAHNKYAASRDSLRARWEAALLSSALED</sequence>
<dbReference type="GO" id="GO:0071897">
    <property type="term" value="P:DNA biosynthetic process"/>
    <property type="evidence" value="ECO:0007669"/>
    <property type="project" value="UniProtKB-ARBA"/>
</dbReference>
<feature type="non-terminal residue" evidence="2">
    <location>
        <position position="1"/>
    </location>
</feature>
<dbReference type="InterPro" id="IPR005135">
    <property type="entry name" value="Endo/exonuclease/phosphatase"/>
</dbReference>
<dbReference type="SUPFAM" id="SSF53098">
    <property type="entry name" value="Ribonuclease H-like"/>
    <property type="match status" value="1"/>
</dbReference>
<dbReference type="Pfam" id="PF14529">
    <property type="entry name" value="Exo_endo_phos_2"/>
    <property type="match status" value="1"/>
</dbReference>
<dbReference type="Gene3D" id="3.30.420.10">
    <property type="entry name" value="Ribonuclease H-like superfamily/Ribonuclease H"/>
    <property type="match status" value="1"/>
</dbReference>
<feature type="domain" description="Reverse transcriptase" evidence="1">
    <location>
        <begin position="341"/>
        <end position="626"/>
    </location>
</feature>
<dbReference type="InterPro" id="IPR036691">
    <property type="entry name" value="Endo/exonu/phosph_ase_sf"/>
</dbReference>
<protein>
    <submittedName>
        <fullName evidence="2">Putative tick transposon</fullName>
    </submittedName>
</protein>
<feature type="non-terminal residue" evidence="2">
    <location>
        <position position="1063"/>
    </location>
</feature>
<dbReference type="Gene3D" id="3.60.10.10">
    <property type="entry name" value="Endonuclease/exonuclease/phosphatase"/>
    <property type="match status" value="1"/>
</dbReference>
<proteinExistence type="evidence at transcript level"/>
<dbReference type="GO" id="GO:0042575">
    <property type="term" value="C:DNA polymerase complex"/>
    <property type="evidence" value="ECO:0007669"/>
    <property type="project" value="UniProtKB-ARBA"/>
</dbReference>
<dbReference type="GO" id="GO:0003824">
    <property type="term" value="F:catalytic activity"/>
    <property type="evidence" value="ECO:0007669"/>
    <property type="project" value="InterPro"/>
</dbReference>